<dbReference type="SUPFAM" id="SSF54427">
    <property type="entry name" value="NTF2-like"/>
    <property type="match status" value="1"/>
</dbReference>
<evidence type="ECO:0000313" key="3">
    <source>
        <dbReference type="Proteomes" id="UP000093943"/>
    </source>
</evidence>
<evidence type="ECO:0000313" key="2">
    <source>
        <dbReference type="EMBL" id="OBI33090.1"/>
    </source>
</evidence>
<protein>
    <recommendedName>
        <fullName evidence="1">SnoaL-like domain-containing protein</fullName>
    </recommendedName>
</protein>
<name>A0A1A2Y4Z6_MYCSD</name>
<gene>
    <name evidence="2" type="ORF">A5710_13865</name>
</gene>
<sequence>MTDNDPDIASLIARLQRLEDERDIARLITSYGPAVDAADADTAAGLWISDGIYDVDGWYMNSSSDVQAMVGSEAHRELVYSGCCHFLGPAVITVNGETAVAVCESLVLLRRPEPLPDSVFEGQAWKSSAQEYMVWRASVNHFELVRSEVGWRISRRTSALLAGSEGAHRMLRKGLSGAPLHNRDASRS</sequence>
<dbReference type="InterPro" id="IPR032710">
    <property type="entry name" value="NTF2-like_dom_sf"/>
</dbReference>
<dbReference type="Pfam" id="PF13577">
    <property type="entry name" value="SnoaL_4"/>
    <property type="match status" value="1"/>
</dbReference>
<organism evidence="2 3">
    <name type="scientific">Mycolicibacter sinensis (strain JDM601)</name>
    <name type="common">Mycobacterium sinense</name>
    <dbReference type="NCBI Taxonomy" id="875328"/>
    <lineage>
        <taxon>Bacteria</taxon>
        <taxon>Bacillati</taxon>
        <taxon>Actinomycetota</taxon>
        <taxon>Actinomycetes</taxon>
        <taxon>Mycobacteriales</taxon>
        <taxon>Mycobacteriaceae</taxon>
        <taxon>Mycolicibacter</taxon>
    </lineage>
</organism>
<accession>A0A1A2Y4Z6</accession>
<reference evidence="3" key="1">
    <citation type="submission" date="2016-06" db="EMBL/GenBank/DDBJ databases">
        <authorList>
            <person name="Sutton G."/>
            <person name="Brinkac L."/>
            <person name="Sanka R."/>
            <person name="Adams M."/>
            <person name="Lau E."/>
            <person name="Sam S."/>
            <person name="Sreng N."/>
            <person name="Him V."/>
            <person name="Kerleguer A."/>
            <person name="Cheng S."/>
        </authorList>
    </citation>
    <scope>NUCLEOTIDE SEQUENCE [LARGE SCALE GENOMIC DNA]</scope>
    <source>
        <strain evidence="3">E1876</strain>
    </source>
</reference>
<comment type="caution">
    <text evidence="2">The sequence shown here is derived from an EMBL/GenBank/DDBJ whole genome shotgun (WGS) entry which is preliminary data.</text>
</comment>
<dbReference type="RefSeq" id="WP_065018926.1">
    <property type="nucleotide sequence ID" value="NZ_LZKG01000025.1"/>
</dbReference>
<feature type="domain" description="SnoaL-like" evidence="1">
    <location>
        <begin position="16"/>
        <end position="157"/>
    </location>
</feature>
<dbReference type="Gene3D" id="3.10.450.50">
    <property type="match status" value="1"/>
</dbReference>
<proteinExistence type="predicted"/>
<dbReference type="EMBL" id="LZKG01000025">
    <property type="protein sequence ID" value="OBI33090.1"/>
    <property type="molecule type" value="Genomic_DNA"/>
</dbReference>
<dbReference type="InterPro" id="IPR037401">
    <property type="entry name" value="SnoaL-like"/>
</dbReference>
<dbReference type="Proteomes" id="UP000093943">
    <property type="component" value="Unassembled WGS sequence"/>
</dbReference>
<evidence type="ECO:0000259" key="1">
    <source>
        <dbReference type="Pfam" id="PF13577"/>
    </source>
</evidence>
<dbReference type="AlphaFoldDB" id="A0A1A2Y4Z6"/>